<reference evidence="1 2" key="1">
    <citation type="submission" date="2014-03" db="EMBL/GenBank/DDBJ databases">
        <title>Genomics of Bifidobacteria.</title>
        <authorList>
            <person name="Ventura M."/>
            <person name="Milani C."/>
            <person name="Lugli G.A."/>
        </authorList>
    </citation>
    <scope>NUCLEOTIDE SEQUENCE [LARGE SCALE GENOMIC DNA]</scope>
    <source>
        <strain evidence="1 2">LMG 11591</strain>
    </source>
</reference>
<dbReference type="Proteomes" id="UP000029052">
    <property type="component" value="Unassembled WGS sequence"/>
</dbReference>
<comment type="caution">
    <text evidence="1">The sequence shown here is derived from an EMBL/GenBank/DDBJ whole genome shotgun (WGS) entry which is preliminary data.</text>
</comment>
<dbReference type="EMBL" id="JGZB01000013">
    <property type="protein sequence ID" value="KFI66542.1"/>
    <property type="molecule type" value="Genomic_DNA"/>
</dbReference>
<dbReference type="AlphaFoldDB" id="A0A087B692"/>
<name>A0A087B692_9BIFI</name>
<keyword evidence="2" id="KW-1185">Reference proteome</keyword>
<dbReference type="RefSeq" id="WP_022860310.1">
    <property type="nucleotide sequence ID" value="NZ_JGZB01000013.1"/>
</dbReference>
<proteinExistence type="predicted"/>
<accession>A0A087B692</accession>
<evidence type="ECO:0000313" key="2">
    <source>
        <dbReference type="Proteomes" id="UP000029052"/>
    </source>
</evidence>
<gene>
    <name evidence="1" type="ORF">BMAGN_1450</name>
</gene>
<protein>
    <submittedName>
        <fullName evidence="1">Uncharacterized protein</fullName>
    </submittedName>
</protein>
<evidence type="ECO:0000313" key="1">
    <source>
        <dbReference type="EMBL" id="KFI66542.1"/>
    </source>
</evidence>
<sequence length="152" mass="17209">MDNIFETLAIDVRDAIDAEQLIFDLVERTYPCEGFEDVSLYTYMDLDTTAMADQGRVILFQVTSPQQINRMFWKFTVSFTVLGATGNGVDVLARDLYRRVKHWPLEEGTDAGSLGKIVDIDAPRRFSDAKENAGKSVSEYAFDVTFTARDPY</sequence>
<organism evidence="1 2">
    <name type="scientific">Bifidobacterium magnum</name>
    <dbReference type="NCBI Taxonomy" id="1692"/>
    <lineage>
        <taxon>Bacteria</taxon>
        <taxon>Bacillati</taxon>
        <taxon>Actinomycetota</taxon>
        <taxon>Actinomycetes</taxon>
        <taxon>Bifidobacteriales</taxon>
        <taxon>Bifidobacteriaceae</taxon>
        <taxon>Bifidobacterium</taxon>
    </lineage>
</organism>
<dbReference type="STRING" id="1692.BMAGN_1450"/>